<dbReference type="OrthoDB" id="496981at2759"/>
<dbReference type="PANTHER" id="PTHR48100:SF1">
    <property type="entry name" value="HISTIDINE PHOSPHATASE FAMILY PROTEIN-RELATED"/>
    <property type="match status" value="1"/>
</dbReference>
<evidence type="ECO:0008006" key="3">
    <source>
        <dbReference type="Google" id="ProtNLM"/>
    </source>
</evidence>
<accession>A0A9W9WPX3</accession>
<gene>
    <name evidence="1" type="ORF">N7530_008805</name>
</gene>
<dbReference type="GO" id="GO:0016791">
    <property type="term" value="F:phosphatase activity"/>
    <property type="evidence" value="ECO:0007669"/>
    <property type="project" value="TreeGrafter"/>
</dbReference>
<dbReference type="AlphaFoldDB" id="A0A9W9WPX3"/>
<dbReference type="Proteomes" id="UP001147760">
    <property type="component" value="Unassembled WGS sequence"/>
</dbReference>
<dbReference type="PANTHER" id="PTHR48100">
    <property type="entry name" value="BROAD-SPECIFICITY PHOSPHATASE YOR283W-RELATED"/>
    <property type="match status" value="1"/>
</dbReference>
<evidence type="ECO:0000313" key="2">
    <source>
        <dbReference type="Proteomes" id="UP001147760"/>
    </source>
</evidence>
<keyword evidence="2" id="KW-1185">Reference proteome</keyword>
<dbReference type="SUPFAM" id="SSF53254">
    <property type="entry name" value="Phosphoglycerate mutase-like"/>
    <property type="match status" value="1"/>
</dbReference>
<dbReference type="InterPro" id="IPR013078">
    <property type="entry name" value="His_Pase_superF_clade-1"/>
</dbReference>
<dbReference type="SMART" id="SM00855">
    <property type="entry name" value="PGAM"/>
    <property type="match status" value="1"/>
</dbReference>
<reference evidence="1" key="2">
    <citation type="journal article" date="2023" name="IMA Fungus">
        <title>Comparative genomic study of the Penicillium genus elucidates a diverse pangenome and 15 lateral gene transfer events.</title>
        <authorList>
            <person name="Petersen C."/>
            <person name="Sorensen T."/>
            <person name="Nielsen M.R."/>
            <person name="Sondergaard T.E."/>
            <person name="Sorensen J.L."/>
            <person name="Fitzpatrick D.A."/>
            <person name="Frisvad J.C."/>
            <person name="Nielsen K.L."/>
        </authorList>
    </citation>
    <scope>NUCLEOTIDE SEQUENCE</scope>
    <source>
        <strain evidence="1">IBT 17660</strain>
    </source>
</reference>
<evidence type="ECO:0000313" key="1">
    <source>
        <dbReference type="EMBL" id="KAJ5471448.1"/>
    </source>
</evidence>
<dbReference type="GO" id="GO:0005737">
    <property type="term" value="C:cytoplasm"/>
    <property type="evidence" value="ECO:0007669"/>
    <property type="project" value="TreeGrafter"/>
</dbReference>
<reference evidence="1" key="1">
    <citation type="submission" date="2022-12" db="EMBL/GenBank/DDBJ databases">
        <authorList>
            <person name="Petersen C."/>
        </authorList>
    </citation>
    <scope>NUCLEOTIDE SEQUENCE</scope>
    <source>
        <strain evidence="1">IBT 17660</strain>
    </source>
</reference>
<name>A0A9W9WPX3_9EURO</name>
<dbReference type="Pfam" id="PF00300">
    <property type="entry name" value="His_Phos_1"/>
    <property type="match status" value="2"/>
</dbReference>
<dbReference type="Gene3D" id="3.40.50.1240">
    <property type="entry name" value="Phosphoglycerate mutase-like"/>
    <property type="match status" value="1"/>
</dbReference>
<organism evidence="1 2">
    <name type="scientific">Penicillium desertorum</name>
    <dbReference type="NCBI Taxonomy" id="1303715"/>
    <lineage>
        <taxon>Eukaryota</taxon>
        <taxon>Fungi</taxon>
        <taxon>Dikarya</taxon>
        <taxon>Ascomycota</taxon>
        <taxon>Pezizomycotina</taxon>
        <taxon>Eurotiomycetes</taxon>
        <taxon>Eurotiomycetidae</taxon>
        <taxon>Eurotiales</taxon>
        <taxon>Aspergillaceae</taxon>
        <taxon>Penicillium</taxon>
    </lineage>
</organism>
<dbReference type="InterPro" id="IPR050275">
    <property type="entry name" value="PGM_Phosphatase"/>
</dbReference>
<dbReference type="CDD" id="cd07067">
    <property type="entry name" value="HP_PGM_like"/>
    <property type="match status" value="1"/>
</dbReference>
<protein>
    <recommendedName>
        <fullName evidence="3">Phosphoglycerate mutase</fullName>
    </recommendedName>
</protein>
<dbReference type="EMBL" id="JAPWDO010000005">
    <property type="protein sequence ID" value="KAJ5471448.1"/>
    <property type="molecule type" value="Genomic_DNA"/>
</dbReference>
<sequence>MPGRIHLVRHAEGLHNLRNDHTILDAPLCQRGFDFAEDLGRRFVREHSNSVGAITSSPLRRTIQTSLTAFKRILDTTQYLENSGSGVNNGVMLSLDANLQEITDLPCNSGSPKDRLVTEFPKLSPEIHKLDLNWHIKTGNRSPLPQSLPQRKARILEKLQETLTNIQNRPGDNDIIVVTHQGVIALLAPTANIPVGQWQTFDLKTDANGQLSLQSVV</sequence>
<comment type="caution">
    <text evidence="1">The sequence shown here is derived from an EMBL/GenBank/DDBJ whole genome shotgun (WGS) entry which is preliminary data.</text>
</comment>
<proteinExistence type="predicted"/>
<dbReference type="InterPro" id="IPR029033">
    <property type="entry name" value="His_PPase_superfam"/>
</dbReference>